<feature type="region of interest" description="Disordered" evidence="1">
    <location>
        <begin position="1"/>
        <end position="49"/>
    </location>
</feature>
<dbReference type="EMBL" id="CAWUFR010000009">
    <property type="protein sequence ID" value="CAK6952184.1"/>
    <property type="molecule type" value="Genomic_DNA"/>
</dbReference>
<dbReference type="AlphaFoldDB" id="A0AAV1MZS6"/>
<feature type="compositionally biased region" description="Pro residues" evidence="1">
    <location>
        <begin position="29"/>
        <end position="38"/>
    </location>
</feature>
<keyword evidence="3" id="KW-1185">Reference proteome</keyword>
<accession>A0AAV1MZS6</accession>
<gene>
    <name evidence="2" type="ORF">FSCOSCO3_A017396</name>
</gene>
<comment type="caution">
    <text evidence="2">The sequence shown here is derived from an EMBL/GenBank/DDBJ whole genome shotgun (WGS) entry which is preliminary data.</text>
</comment>
<sequence length="61" mass="6798">MNLNERVERPRCADKEGEREESGGGLSCPPVPSPPPISPDLRISSLDYNGYTRDRREILGN</sequence>
<feature type="compositionally biased region" description="Basic and acidic residues" evidence="1">
    <location>
        <begin position="1"/>
        <end position="22"/>
    </location>
</feature>
<evidence type="ECO:0000313" key="2">
    <source>
        <dbReference type="EMBL" id="CAK6952184.1"/>
    </source>
</evidence>
<name>A0AAV1MZS6_SCOSC</name>
<evidence type="ECO:0000256" key="1">
    <source>
        <dbReference type="SAM" id="MobiDB-lite"/>
    </source>
</evidence>
<evidence type="ECO:0000313" key="3">
    <source>
        <dbReference type="Proteomes" id="UP001314229"/>
    </source>
</evidence>
<organism evidence="2 3">
    <name type="scientific">Scomber scombrus</name>
    <name type="common">Atlantic mackerel</name>
    <name type="synonym">Scomber vernalis</name>
    <dbReference type="NCBI Taxonomy" id="13677"/>
    <lineage>
        <taxon>Eukaryota</taxon>
        <taxon>Metazoa</taxon>
        <taxon>Chordata</taxon>
        <taxon>Craniata</taxon>
        <taxon>Vertebrata</taxon>
        <taxon>Euteleostomi</taxon>
        <taxon>Actinopterygii</taxon>
        <taxon>Neopterygii</taxon>
        <taxon>Teleostei</taxon>
        <taxon>Neoteleostei</taxon>
        <taxon>Acanthomorphata</taxon>
        <taxon>Pelagiaria</taxon>
        <taxon>Scombriformes</taxon>
        <taxon>Scombridae</taxon>
        <taxon>Scomber</taxon>
    </lineage>
</organism>
<dbReference type="Proteomes" id="UP001314229">
    <property type="component" value="Unassembled WGS sequence"/>
</dbReference>
<proteinExistence type="predicted"/>
<protein>
    <submittedName>
        <fullName evidence="2">Uncharacterized protein</fullName>
    </submittedName>
</protein>
<reference evidence="2 3" key="1">
    <citation type="submission" date="2024-01" db="EMBL/GenBank/DDBJ databases">
        <authorList>
            <person name="Alioto T."/>
            <person name="Alioto T."/>
            <person name="Gomez Garrido J."/>
        </authorList>
    </citation>
    <scope>NUCLEOTIDE SEQUENCE [LARGE SCALE GENOMIC DNA]</scope>
</reference>